<organism evidence="15 16">
    <name type="scientific">Obba rivulosa</name>
    <dbReference type="NCBI Taxonomy" id="1052685"/>
    <lineage>
        <taxon>Eukaryota</taxon>
        <taxon>Fungi</taxon>
        <taxon>Dikarya</taxon>
        <taxon>Basidiomycota</taxon>
        <taxon>Agaricomycotina</taxon>
        <taxon>Agaricomycetes</taxon>
        <taxon>Polyporales</taxon>
        <taxon>Gelatoporiaceae</taxon>
        <taxon>Obba</taxon>
    </lineage>
</organism>
<gene>
    <name evidence="15" type="ORF">OBBRIDRAFT_732486</name>
</gene>
<keyword evidence="5" id="KW-0677">Repeat</keyword>
<keyword evidence="4" id="KW-0479">Metal-binding</keyword>
<dbReference type="EMBL" id="KV722424">
    <property type="protein sequence ID" value="OCH89569.1"/>
    <property type="molecule type" value="Genomic_DNA"/>
</dbReference>
<evidence type="ECO:0000256" key="1">
    <source>
        <dbReference type="ARBA" id="ARBA00004123"/>
    </source>
</evidence>
<proteinExistence type="inferred from homology"/>
<evidence type="ECO:0000256" key="4">
    <source>
        <dbReference type="ARBA" id="ARBA00022723"/>
    </source>
</evidence>
<feature type="region of interest" description="Disordered" evidence="13">
    <location>
        <begin position="326"/>
        <end position="403"/>
    </location>
</feature>
<dbReference type="PANTHER" id="PTHR47257">
    <property type="entry name" value="PH-RESPONSE TRANSCRIPTION FACTOR PACC/RIM101"/>
    <property type="match status" value="1"/>
</dbReference>
<keyword evidence="7" id="KW-0862">Zinc</keyword>
<protein>
    <recommendedName>
        <fullName evidence="14">C2H2-type domain-containing protein</fullName>
    </recommendedName>
</protein>
<evidence type="ECO:0000256" key="3">
    <source>
        <dbReference type="ARBA" id="ARBA00022491"/>
    </source>
</evidence>
<feature type="compositionally biased region" description="Pro residues" evidence="13">
    <location>
        <begin position="335"/>
        <end position="349"/>
    </location>
</feature>
<evidence type="ECO:0000256" key="12">
    <source>
        <dbReference type="PROSITE-ProRule" id="PRU00042"/>
    </source>
</evidence>
<feature type="region of interest" description="Disordered" evidence="13">
    <location>
        <begin position="174"/>
        <end position="196"/>
    </location>
</feature>
<feature type="region of interest" description="Disordered" evidence="13">
    <location>
        <begin position="509"/>
        <end position="530"/>
    </location>
</feature>
<dbReference type="InterPro" id="IPR013087">
    <property type="entry name" value="Znf_C2H2_type"/>
</dbReference>
<dbReference type="InterPro" id="IPR050806">
    <property type="entry name" value="pacC/RIM101"/>
</dbReference>
<dbReference type="PROSITE" id="PS50157">
    <property type="entry name" value="ZINC_FINGER_C2H2_2"/>
    <property type="match status" value="3"/>
</dbReference>
<keyword evidence="6 12" id="KW-0863">Zinc-finger</keyword>
<comment type="similarity">
    <text evidence="11">Belongs to the pacC/RIM101 family.</text>
</comment>
<keyword evidence="9" id="KW-0804">Transcription</keyword>
<accession>A0A8E2AUR0</accession>
<feature type="domain" description="C2H2-type" evidence="14">
    <location>
        <begin position="19"/>
        <end position="49"/>
    </location>
</feature>
<dbReference type="SUPFAM" id="SSF57667">
    <property type="entry name" value="beta-beta-alpha zinc fingers"/>
    <property type="match status" value="2"/>
</dbReference>
<evidence type="ECO:0000256" key="9">
    <source>
        <dbReference type="ARBA" id="ARBA00023163"/>
    </source>
</evidence>
<sequence length="842" mass="90940">MDSTRSTSAGAAADDTSTYACQWIDCDKLLTDPEALYNHLCNDHIGRKSTGNLCLTCKWKDCGVSCAKRDHITSHLRVHTPLKPHICEVCKKSFKRPQDLKKHEKIHTEEHHVQHKHSKAITVVDPAYTSRVRRDSMSKPSQETGQQDQSPTGHNPNRSDIMLVRAKSGSLPLSEDSAAMGALPTPSPELDQPRMPYPTNELTPSRSMYPMHNELPSWDTYPSDGPSVRSTQISGAKRSYNDYSVDDFFTDVKKRRVNPAYDPHMAARLNTLAYQQSLSSATGRPQLGPDPSEAPGFNPRSVSFDIRSPEELAAVNDFLITLGRDVANGAGGMRNPPPAPQPQPPPPPQQHIRPPHHLATPPDNGAQLQSYFDPESLSQLGLAGMPGIPSVPPSNPGSGAGYHGDAGYSNFDLHHVQAPYPSRATHHQVQSVQYGLYPSVPNIAANTPPYPPSGGTRVRTQRYSLSESTERYSSGALYPSVSAYSHQVPTNMHYLTPPLEQQQYSIASPLSSHSGMSTPPHVTTPPHAHSHAMPDGTATFDYLRPSRAPPAVQLAPMDYMAKNMRTMLPLKTAPGSVDVVASRPGPVEPKLGPGGVHRGLPAKLTREGVSSLPAPSDVALLSRSSAGSSSVKESGRLYPLLTSGDAQLKLPPLNARYRSPSSTPGSPIESAPSRATTSSPAPQPSRTSPHTHTANPKLAHSPSTSASSTPDRLPKLPSIHALAASAGHPGSAYPRTSSHTHTHSSPLARTVAAESRSPSPALYTEELARAVGRIALDSRGAREISPAQRRAHADLLRGLLVSINTEYRRRYGTPPPVASAGSWRDEARIHRREERDVEMIAV</sequence>
<dbReference type="InterPro" id="IPR036236">
    <property type="entry name" value="Znf_C2H2_sf"/>
</dbReference>
<dbReference type="PROSITE" id="PS00028">
    <property type="entry name" value="ZINC_FINGER_C2H2_1"/>
    <property type="match status" value="3"/>
</dbReference>
<dbReference type="GO" id="GO:0005634">
    <property type="term" value="C:nucleus"/>
    <property type="evidence" value="ECO:0007669"/>
    <property type="project" value="UniProtKB-SubCell"/>
</dbReference>
<feature type="compositionally biased region" description="Low complexity" evidence="13">
    <location>
        <begin position="736"/>
        <end position="745"/>
    </location>
</feature>
<comment type="similarity">
    <text evidence="2">Belongs to the krueppel C2H2-type zinc-finger protein family.</text>
</comment>
<keyword evidence="3" id="KW-0678">Repressor</keyword>
<feature type="region of interest" description="Disordered" evidence="13">
    <location>
        <begin position="582"/>
        <end position="601"/>
    </location>
</feature>
<feature type="region of interest" description="Disordered" evidence="13">
    <location>
        <begin position="279"/>
        <end position="303"/>
    </location>
</feature>
<evidence type="ECO:0000313" key="15">
    <source>
        <dbReference type="EMBL" id="OCH89569.1"/>
    </source>
</evidence>
<evidence type="ECO:0000256" key="5">
    <source>
        <dbReference type="ARBA" id="ARBA00022737"/>
    </source>
</evidence>
<evidence type="ECO:0000313" key="16">
    <source>
        <dbReference type="Proteomes" id="UP000250043"/>
    </source>
</evidence>
<feature type="compositionally biased region" description="Polar residues" evidence="13">
    <location>
        <begin position="138"/>
        <end position="158"/>
    </location>
</feature>
<dbReference type="FunFam" id="3.30.160.60:FF:000761">
    <property type="entry name" value="Zinc finger protein 449"/>
    <property type="match status" value="1"/>
</dbReference>
<dbReference type="PANTHER" id="PTHR47257:SF1">
    <property type="entry name" value="PH-RESPONSE TRANSCRIPTION FACTOR PACC_RIM101"/>
    <property type="match status" value="1"/>
</dbReference>
<evidence type="ECO:0000256" key="13">
    <source>
        <dbReference type="SAM" id="MobiDB-lite"/>
    </source>
</evidence>
<evidence type="ECO:0000256" key="6">
    <source>
        <dbReference type="ARBA" id="ARBA00022771"/>
    </source>
</evidence>
<reference evidence="15 16" key="1">
    <citation type="submission" date="2016-07" db="EMBL/GenBank/DDBJ databases">
        <title>Draft genome of the white-rot fungus Obba rivulosa 3A-2.</title>
        <authorList>
            <consortium name="DOE Joint Genome Institute"/>
            <person name="Miettinen O."/>
            <person name="Riley R."/>
            <person name="Acob R."/>
            <person name="Barry K."/>
            <person name="Cullen D."/>
            <person name="De Vries R."/>
            <person name="Hainaut M."/>
            <person name="Hatakka A."/>
            <person name="Henrissat B."/>
            <person name="Hilden K."/>
            <person name="Kuo R."/>
            <person name="Labutti K."/>
            <person name="Lipzen A."/>
            <person name="Makela M.R."/>
            <person name="Sandor L."/>
            <person name="Spatafora J.W."/>
            <person name="Grigoriev I.V."/>
            <person name="Hibbett D.S."/>
        </authorList>
    </citation>
    <scope>NUCLEOTIDE SEQUENCE [LARGE SCALE GENOMIC DNA]</scope>
    <source>
        <strain evidence="15 16">3A-2</strain>
    </source>
</reference>
<comment type="subcellular location">
    <subcellularLocation>
        <location evidence="1">Nucleus</location>
    </subcellularLocation>
</comment>
<dbReference type="AlphaFoldDB" id="A0A8E2AUR0"/>
<feature type="compositionally biased region" description="Low complexity" evidence="13">
    <location>
        <begin position="670"/>
        <end position="688"/>
    </location>
</feature>
<feature type="compositionally biased region" description="Low complexity" evidence="13">
    <location>
        <begin position="517"/>
        <end position="527"/>
    </location>
</feature>
<dbReference type="Gene3D" id="3.30.160.60">
    <property type="entry name" value="Classic Zinc Finger"/>
    <property type="match status" value="2"/>
</dbReference>
<dbReference type="SMART" id="SM00355">
    <property type="entry name" value="ZnF_C2H2"/>
    <property type="match status" value="3"/>
</dbReference>
<feature type="domain" description="C2H2-type" evidence="14">
    <location>
        <begin position="85"/>
        <end position="112"/>
    </location>
</feature>
<dbReference type="GO" id="GO:0008270">
    <property type="term" value="F:zinc ion binding"/>
    <property type="evidence" value="ECO:0007669"/>
    <property type="project" value="UniProtKB-KW"/>
</dbReference>
<keyword evidence="16" id="KW-1185">Reference proteome</keyword>
<keyword evidence="8" id="KW-0805">Transcription regulation</keyword>
<dbReference type="Pfam" id="PF00096">
    <property type="entry name" value="zf-C2H2"/>
    <property type="match status" value="1"/>
</dbReference>
<feature type="compositionally biased region" description="Low complexity" evidence="13">
    <location>
        <begin position="699"/>
        <end position="710"/>
    </location>
</feature>
<evidence type="ECO:0000259" key="14">
    <source>
        <dbReference type="PROSITE" id="PS50157"/>
    </source>
</evidence>
<feature type="domain" description="C2H2-type" evidence="14">
    <location>
        <begin position="55"/>
        <end position="84"/>
    </location>
</feature>
<dbReference type="Proteomes" id="UP000250043">
    <property type="component" value="Unassembled WGS sequence"/>
</dbReference>
<evidence type="ECO:0000256" key="11">
    <source>
        <dbReference type="ARBA" id="ARBA00038089"/>
    </source>
</evidence>
<feature type="region of interest" description="Disordered" evidence="13">
    <location>
        <begin position="649"/>
        <end position="759"/>
    </location>
</feature>
<dbReference type="GO" id="GO:0045944">
    <property type="term" value="P:positive regulation of transcription by RNA polymerase II"/>
    <property type="evidence" value="ECO:0007669"/>
    <property type="project" value="TreeGrafter"/>
</dbReference>
<name>A0A8E2AUR0_9APHY</name>
<dbReference type="OrthoDB" id="6155966at2759"/>
<keyword evidence="10" id="KW-0539">Nucleus</keyword>
<feature type="region of interest" description="Disordered" evidence="13">
    <location>
        <begin position="108"/>
        <end position="159"/>
    </location>
</feature>
<evidence type="ECO:0000256" key="10">
    <source>
        <dbReference type="ARBA" id="ARBA00023242"/>
    </source>
</evidence>
<evidence type="ECO:0000256" key="8">
    <source>
        <dbReference type="ARBA" id="ARBA00023015"/>
    </source>
</evidence>
<evidence type="ECO:0000256" key="2">
    <source>
        <dbReference type="ARBA" id="ARBA00006991"/>
    </source>
</evidence>
<evidence type="ECO:0000256" key="7">
    <source>
        <dbReference type="ARBA" id="ARBA00022833"/>
    </source>
</evidence>